<dbReference type="EMBL" id="BT085160">
    <property type="protein sequence ID" value="ACR35513.1"/>
    <property type="molecule type" value="mRNA"/>
</dbReference>
<evidence type="ECO:0000313" key="1">
    <source>
        <dbReference type="EMBL" id="ACR35513.1"/>
    </source>
</evidence>
<protein>
    <submittedName>
        <fullName evidence="1">Uncharacterized protein</fullName>
    </submittedName>
</protein>
<name>C4J2W3_MAIZE</name>
<organism evidence="1">
    <name type="scientific">Zea mays</name>
    <name type="common">Maize</name>
    <dbReference type="NCBI Taxonomy" id="4577"/>
    <lineage>
        <taxon>Eukaryota</taxon>
        <taxon>Viridiplantae</taxon>
        <taxon>Streptophyta</taxon>
        <taxon>Embryophyta</taxon>
        <taxon>Tracheophyta</taxon>
        <taxon>Spermatophyta</taxon>
        <taxon>Magnoliopsida</taxon>
        <taxon>Liliopsida</taxon>
        <taxon>Poales</taxon>
        <taxon>Poaceae</taxon>
        <taxon>PACMAD clade</taxon>
        <taxon>Panicoideae</taxon>
        <taxon>Andropogonodae</taxon>
        <taxon>Andropogoneae</taxon>
        <taxon>Tripsacinae</taxon>
        <taxon>Zea</taxon>
    </lineage>
</organism>
<accession>C4J2W3</accession>
<sequence>MCLFLSLEEQVQEKKHRPVVQTLVHQ</sequence>
<proteinExistence type="evidence at transcript level"/>
<dbReference type="AlphaFoldDB" id="C4J2W3"/>
<reference evidence="1" key="1">
    <citation type="journal article" date="2009" name="PLoS Genet.">
        <title>Sequencing, mapping, and analysis of 27,455 maize full-length cDNAs.</title>
        <authorList>
            <person name="Soderlund C."/>
            <person name="Descour A."/>
            <person name="Kudrna D."/>
            <person name="Bomhoff M."/>
            <person name="Boyd L."/>
            <person name="Currie J."/>
            <person name="Angelova A."/>
            <person name="Collura K."/>
            <person name="Wissotski M."/>
            <person name="Ashley E."/>
            <person name="Morrow D."/>
            <person name="Fernandes J."/>
            <person name="Walbot V."/>
            <person name="Yu Y."/>
        </authorList>
    </citation>
    <scope>NUCLEOTIDE SEQUENCE</scope>
    <source>
        <strain evidence="1">B73</strain>
    </source>
</reference>